<evidence type="ECO:0000256" key="12">
    <source>
        <dbReference type="ARBA" id="ARBA00029736"/>
    </source>
</evidence>
<dbReference type="InterPro" id="IPR016009">
    <property type="entry name" value="tRNA_MeTrfase_TRMD/TRM10"/>
</dbReference>
<protein>
    <recommendedName>
        <fullName evidence="6 15">tRNA (guanine-N(1)-)-methyltransferase</fullName>
        <ecNumber evidence="5 15">2.1.1.228</ecNumber>
    </recommendedName>
    <alternativeName>
        <fullName evidence="12 15">M1G-methyltransferase</fullName>
    </alternativeName>
    <alternativeName>
        <fullName evidence="13 15">tRNA [GM37] methyltransferase</fullName>
    </alternativeName>
</protein>
<evidence type="ECO:0000313" key="19">
    <source>
        <dbReference type="EMBL" id="RED38574.1"/>
    </source>
</evidence>
<evidence type="ECO:0000256" key="1">
    <source>
        <dbReference type="ARBA" id="ARBA00002634"/>
    </source>
</evidence>
<gene>
    <name evidence="15" type="primary">trmD</name>
    <name evidence="19" type="ORF">DFQ10_11080</name>
</gene>
<dbReference type="FunFam" id="3.40.1280.10:FF:000001">
    <property type="entry name" value="tRNA (guanine-N(1)-)-methyltransferase"/>
    <property type="match status" value="1"/>
</dbReference>
<keyword evidence="11 15" id="KW-0819">tRNA processing</keyword>
<proteinExistence type="inferred from homology"/>
<dbReference type="InterPro" id="IPR029026">
    <property type="entry name" value="tRNA_m1G_MTases_N"/>
</dbReference>
<dbReference type="CDD" id="cd18080">
    <property type="entry name" value="TrmD-like"/>
    <property type="match status" value="1"/>
</dbReference>
<keyword evidence="9 15" id="KW-0808">Transferase</keyword>
<comment type="caution">
    <text evidence="19">The sequence shown here is derived from an EMBL/GenBank/DDBJ whole genome shotgun (WGS) entry which is preliminary data.</text>
</comment>
<evidence type="ECO:0000256" key="15">
    <source>
        <dbReference type="HAMAP-Rule" id="MF_00605"/>
    </source>
</evidence>
<comment type="subunit">
    <text evidence="4 15 17">Homodimer.</text>
</comment>
<dbReference type="PANTHER" id="PTHR46417:SF1">
    <property type="entry name" value="TRNA (GUANINE-N(1)-)-METHYLTRANSFERASE"/>
    <property type="match status" value="1"/>
</dbReference>
<dbReference type="GO" id="GO:0002939">
    <property type="term" value="P:tRNA N1-guanine methylation"/>
    <property type="evidence" value="ECO:0007669"/>
    <property type="project" value="TreeGrafter"/>
</dbReference>
<feature type="domain" description="tRNA methyltransferase TRMD/TRM10-type" evidence="18">
    <location>
        <begin position="23"/>
        <end position="246"/>
    </location>
</feature>
<dbReference type="GO" id="GO:0005829">
    <property type="term" value="C:cytosol"/>
    <property type="evidence" value="ECO:0007669"/>
    <property type="project" value="TreeGrafter"/>
</dbReference>
<evidence type="ECO:0000256" key="7">
    <source>
        <dbReference type="ARBA" id="ARBA00022490"/>
    </source>
</evidence>
<evidence type="ECO:0000256" key="9">
    <source>
        <dbReference type="ARBA" id="ARBA00022679"/>
    </source>
</evidence>
<comment type="subcellular location">
    <subcellularLocation>
        <location evidence="2 15 17">Cytoplasm</location>
    </subcellularLocation>
</comment>
<dbReference type="PANTHER" id="PTHR46417">
    <property type="entry name" value="TRNA (GUANINE-N(1)-)-METHYLTRANSFERASE"/>
    <property type="match status" value="1"/>
</dbReference>
<dbReference type="AlphaFoldDB" id="A0A3D9GQ32"/>
<evidence type="ECO:0000256" key="3">
    <source>
        <dbReference type="ARBA" id="ARBA00007630"/>
    </source>
</evidence>
<evidence type="ECO:0000256" key="2">
    <source>
        <dbReference type="ARBA" id="ARBA00004496"/>
    </source>
</evidence>
<keyword evidence="20" id="KW-1185">Reference proteome</keyword>
<dbReference type="SUPFAM" id="SSF75217">
    <property type="entry name" value="alpha/beta knot"/>
    <property type="match status" value="1"/>
</dbReference>
<dbReference type="InterPro" id="IPR002649">
    <property type="entry name" value="tRNA_m1G_MeTrfase_TrmD"/>
</dbReference>
<dbReference type="GO" id="GO:0052906">
    <property type="term" value="F:tRNA (guanine(37)-N1)-methyltransferase activity"/>
    <property type="evidence" value="ECO:0007669"/>
    <property type="project" value="UniProtKB-UniRule"/>
</dbReference>
<sequence>MRGTFLRIASINLIFTAYFENTMRIDIITVLPELLKSPFEASILKRAIEANLVEVHFHNLRDFATGGYKAVDDTQFGGGAGMVMTIEPIDKCISKLQKERNYDEIIYMTPDGEQLNQSIANQTSLKENIIILCGHYKGVDQRVRDRFITREISIGDYVLSGGELGAAVLCDAVIRLIPGVLGNETSALTDSFQDNLLAPPIYTKPREYDGMKVPEVLFSGNFPKIEKWREEQAYKRTKERRPDLLED</sequence>
<evidence type="ECO:0000256" key="11">
    <source>
        <dbReference type="ARBA" id="ARBA00022694"/>
    </source>
</evidence>
<evidence type="ECO:0000256" key="10">
    <source>
        <dbReference type="ARBA" id="ARBA00022691"/>
    </source>
</evidence>
<dbReference type="EMBL" id="QRDV01000010">
    <property type="protein sequence ID" value="RED38574.1"/>
    <property type="molecule type" value="Genomic_DNA"/>
</dbReference>
<reference evidence="19 20" key="1">
    <citation type="submission" date="2018-07" db="EMBL/GenBank/DDBJ databases">
        <title>Genomic Encyclopedia of Type Strains, Phase III (KMG-III): the genomes of soil and plant-associated and newly described type strains.</title>
        <authorList>
            <person name="Whitman W."/>
        </authorList>
    </citation>
    <scope>NUCLEOTIDE SEQUENCE [LARGE SCALE GENOMIC DNA]</scope>
    <source>
        <strain evidence="19 20">CECT 7946</strain>
    </source>
</reference>
<dbReference type="InterPro" id="IPR023148">
    <property type="entry name" value="tRNA_m1G_MeTrfase_C_sf"/>
</dbReference>
<organism evidence="19 20">
    <name type="scientific">Winogradskyella eximia</name>
    <dbReference type="NCBI Taxonomy" id="262006"/>
    <lineage>
        <taxon>Bacteria</taxon>
        <taxon>Pseudomonadati</taxon>
        <taxon>Bacteroidota</taxon>
        <taxon>Flavobacteriia</taxon>
        <taxon>Flavobacteriales</taxon>
        <taxon>Flavobacteriaceae</taxon>
        <taxon>Winogradskyella</taxon>
    </lineage>
</organism>
<name>A0A3D9GQ32_9FLAO</name>
<evidence type="ECO:0000256" key="6">
    <source>
        <dbReference type="ARBA" id="ARBA00014679"/>
    </source>
</evidence>
<evidence type="ECO:0000256" key="16">
    <source>
        <dbReference type="PIRSR" id="PIRSR000386-1"/>
    </source>
</evidence>
<comment type="similarity">
    <text evidence="3 15 17">Belongs to the RNA methyltransferase TrmD family.</text>
</comment>
<dbReference type="NCBIfam" id="TIGR00088">
    <property type="entry name" value="trmD"/>
    <property type="match status" value="1"/>
</dbReference>
<comment type="catalytic activity">
    <reaction evidence="14 15 17">
        <text>guanosine(37) in tRNA + S-adenosyl-L-methionine = N(1)-methylguanosine(37) in tRNA + S-adenosyl-L-homocysteine + H(+)</text>
        <dbReference type="Rhea" id="RHEA:36899"/>
        <dbReference type="Rhea" id="RHEA-COMP:10145"/>
        <dbReference type="Rhea" id="RHEA-COMP:10147"/>
        <dbReference type="ChEBI" id="CHEBI:15378"/>
        <dbReference type="ChEBI" id="CHEBI:57856"/>
        <dbReference type="ChEBI" id="CHEBI:59789"/>
        <dbReference type="ChEBI" id="CHEBI:73542"/>
        <dbReference type="ChEBI" id="CHEBI:74269"/>
        <dbReference type="EC" id="2.1.1.228"/>
    </reaction>
</comment>
<dbReference type="EC" id="2.1.1.228" evidence="5 15"/>
<dbReference type="Gene3D" id="3.40.1280.10">
    <property type="match status" value="1"/>
</dbReference>
<dbReference type="Gene3D" id="1.10.1270.20">
    <property type="entry name" value="tRNA(m1g37)methyltransferase, domain 2"/>
    <property type="match status" value="1"/>
</dbReference>
<evidence type="ECO:0000256" key="17">
    <source>
        <dbReference type="RuleBase" id="RU003464"/>
    </source>
</evidence>
<evidence type="ECO:0000313" key="20">
    <source>
        <dbReference type="Proteomes" id="UP000256980"/>
    </source>
</evidence>
<comment type="function">
    <text evidence="1 15 17">Specifically methylates guanosine-37 in various tRNAs.</text>
</comment>
<dbReference type="Proteomes" id="UP000256980">
    <property type="component" value="Unassembled WGS sequence"/>
</dbReference>
<evidence type="ECO:0000259" key="18">
    <source>
        <dbReference type="Pfam" id="PF01746"/>
    </source>
</evidence>
<keyword evidence="10 15" id="KW-0949">S-adenosyl-L-methionine</keyword>
<accession>A0A3D9GQ32</accession>
<dbReference type="InterPro" id="IPR029028">
    <property type="entry name" value="Alpha/beta_knot_MTases"/>
</dbReference>
<feature type="binding site" evidence="15 16">
    <location>
        <position position="134"/>
    </location>
    <ligand>
        <name>S-adenosyl-L-methionine</name>
        <dbReference type="ChEBI" id="CHEBI:59789"/>
    </ligand>
</feature>
<dbReference type="HAMAP" id="MF_00605">
    <property type="entry name" value="TrmD"/>
    <property type="match status" value="1"/>
</dbReference>
<keyword evidence="8 15" id="KW-0489">Methyltransferase</keyword>
<evidence type="ECO:0000256" key="8">
    <source>
        <dbReference type="ARBA" id="ARBA00022603"/>
    </source>
</evidence>
<dbReference type="NCBIfam" id="NF000648">
    <property type="entry name" value="PRK00026.1"/>
    <property type="match status" value="1"/>
</dbReference>
<dbReference type="Pfam" id="PF01746">
    <property type="entry name" value="tRNA_m1G_MT"/>
    <property type="match status" value="1"/>
</dbReference>
<evidence type="ECO:0000256" key="4">
    <source>
        <dbReference type="ARBA" id="ARBA00011738"/>
    </source>
</evidence>
<feature type="binding site" evidence="15 16">
    <location>
        <begin position="154"/>
        <end position="159"/>
    </location>
    <ligand>
        <name>S-adenosyl-L-methionine</name>
        <dbReference type="ChEBI" id="CHEBI:59789"/>
    </ligand>
</feature>
<dbReference type="PIRSF" id="PIRSF000386">
    <property type="entry name" value="tRNA_mtase"/>
    <property type="match status" value="1"/>
</dbReference>
<evidence type="ECO:0000256" key="13">
    <source>
        <dbReference type="ARBA" id="ARBA00033392"/>
    </source>
</evidence>
<evidence type="ECO:0000256" key="14">
    <source>
        <dbReference type="ARBA" id="ARBA00047783"/>
    </source>
</evidence>
<evidence type="ECO:0000256" key="5">
    <source>
        <dbReference type="ARBA" id="ARBA00012807"/>
    </source>
</evidence>
<keyword evidence="7 15" id="KW-0963">Cytoplasm</keyword>